<dbReference type="EMBL" id="JAPHNI010000331">
    <property type="protein sequence ID" value="KAJ8112354.1"/>
    <property type="molecule type" value="Genomic_DNA"/>
</dbReference>
<gene>
    <name evidence="1" type="ORF">OPT61_g5256</name>
</gene>
<accession>A0ACC2IAW5</accession>
<evidence type="ECO:0000313" key="2">
    <source>
        <dbReference type="Proteomes" id="UP001153331"/>
    </source>
</evidence>
<proteinExistence type="predicted"/>
<name>A0ACC2IAW5_9PLEO</name>
<reference evidence="1" key="1">
    <citation type="submission" date="2022-11" db="EMBL/GenBank/DDBJ databases">
        <title>Genome Sequence of Boeremia exigua.</title>
        <authorList>
            <person name="Buettner E."/>
        </authorList>
    </citation>
    <scope>NUCLEOTIDE SEQUENCE</scope>
    <source>
        <strain evidence="1">CU02</strain>
    </source>
</reference>
<sequence>MASTQAPNNPETLAHVQKFWEARKPRSPIYQFLLDDIQLTHASKGVVRARLLLTSNHVNTHGGIHGSVSATLIDWVGGIAIAAWDNRDKAGVSTDIHISHTGIYYGHDMEARRWSAWAGRCYREPHQVFEGVEEENTPSSLRSRPRSMDDRTPLGLRRLTALELDASATAVRLWGLNGDSAYITRYKNTSFINIVSHLANALITAPSPLVAVCPKE</sequence>
<dbReference type="Proteomes" id="UP001153331">
    <property type="component" value="Unassembled WGS sequence"/>
</dbReference>
<comment type="caution">
    <text evidence="1">The sequence shown here is derived from an EMBL/GenBank/DDBJ whole genome shotgun (WGS) entry which is preliminary data.</text>
</comment>
<protein>
    <submittedName>
        <fullName evidence="1">Uncharacterized protein</fullName>
    </submittedName>
</protein>
<organism evidence="1 2">
    <name type="scientific">Boeremia exigua</name>
    <dbReference type="NCBI Taxonomy" id="749465"/>
    <lineage>
        <taxon>Eukaryota</taxon>
        <taxon>Fungi</taxon>
        <taxon>Dikarya</taxon>
        <taxon>Ascomycota</taxon>
        <taxon>Pezizomycotina</taxon>
        <taxon>Dothideomycetes</taxon>
        <taxon>Pleosporomycetidae</taxon>
        <taxon>Pleosporales</taxon>
        <taxon>Pleosporineae</taxon>
        <taxon>Didymellaceae</taxon>
        <taxon>Boeremia</taxon>
    </lineage>
</organism>
<keyword evidence="2" id="KW-1185">Reference proteome</keyword>
<evidence type="ECO:0000313" key="1">
    <source>
        <dbReference type="EMBL" id="KAJ8112354.1"/>
    </source>
</evidence>